<protein>
    <submittedName>
        <fullName evidence="2">Uncharacterized protein</fullName>
    </submittedName>
</protein>
<proteinExistence type="predicted"/>
<dbReference type="Proteomes" id="UP000580910">
    <property type="component" value="Unassembled WGS sequence"/>
</dbReference>
<gene>
    <name evidence="2" type="ORF">FB382_000930</name>
</gene>
<feature type="signal peptide" evidence="1">
    <location>
        <begin position="1"/>
        <end position="25"/>
    </location>
</feature>
<sequence length="297" mass="31125">MIRKILSVISVCALAVGLSLTAAVAAPPLVQLSGAIFTSDASGVPVNLNHYADKRDVYLNGGPGINAPADAAGLPPGVYAFQVTSPSGKTLLSNDPVGCRRVTIGDNGLFQDVLPSGGCGHVTGIDGEHGGITVQLYPYDDTPNPGGVYKVWLTPYDALDCNAAGNKHCFVPGDSKTDNYKVKATAIVEIDTRFHRNGDLVDGLAATWTDTLGASNVKYSEYAPSRLAFHEAHVEAVEEGTHKITVVDQAGCTIGRVLTPNGNWVKPNKGRVSVSVSVASYSSGADVTYFVDVYCIN</sequence>
<evidence type="ECO:0000256" key="1">
    <source>
        <dbReference type="SAM" id="SignalP"/>
    </source>
</evidence>
<evidence type="ECO:0000313" key="2">
    <source>
        <dbReference type="EMBL" id="MBA8802639.1"/>
    </source>
</evidence>
<reference evidence="2 3" key="1">
    <citation type="submission" date="2020-07" db="EMBL/GenBank/DDBJ databases">
        <title>Sequencing the genomes of 1000 actinobacteria strains.</title>
        <authorList>
            <person name="Klenk H.-P."/>
        </authorList>
    </citation>
    <scope>NUCLEOTIDE SEQUENCE [LARGE SCALE GENOMIC DNA]</scope>
    <source>
        <strain evidence="2 3">DSM 21349</strain>
    </source>
</reference>
<evidence type="ECO:0000313" key="3">
    <source>
        <dbReference type="Proteomes" id="UP000580910"/>
    </source>
</evidence>
<comment type="caution">
    <text evidence="2">The sequence shown here is derived from an EMBL/GenBank/DDBJ whole genome shotgun (WGS) entry which is preliminary data.</text>
</comment>
<name>A0A7W3IY17_9ACTN</name>
<dbReference type="RefSeq" id="WP_182537197.1">
    <property type="nucleotide sequence ID" value="NZ_JACGXA010000001.1"/>
</dbReference>
<keyword evidence="1" id="KW-0732">Signal</keyword>
<dbReference type="EMBL" id="JACGXA010000001">
    <property type="protein sequence ID" value="MBA8802639.1"/>
    <property type="molecule type" value="Genomic_DNA"/>
</dbReference>
<feature type="chain" id="PRO_5031162464" evidence="1">
    <location>
        <begin position="26"/>
        <end position="297"/>
    </location>
</feature>
<organism evidence="2 3">
    <name type="scientific">Nocardioides ginsengisegetis</name>
    <dbReference type="NCBI Taxonomy" id="661491"/>
    <lineage>
        <taxon>Bacteria</taxon>
        <taxon>Bacillati</taxon>
        <taxon>Actinomycetota</taxon>
        <taxon>Actinomycetes</taxon>
        <taxon>Propionibacteriales</taxon>
        <taxon>Nocardioidaceae</taxon>
        <taxon>Nocardioides</taxon>
    </lineage>
</organism>
<keyword evidence="3" id="KW-1185">Reference proteome</keyword>
<dbReference type="AlphaFoldDB" id="A0A7W3IY17"/>
<accession>A0A7W3IY17</accession>